<accession>A0A382HQS8</accession>
<feature type="non-terminal residue" evidence="1">
    <location>
        <position position="1"/>
    </location>
</feature>
<dbReference type="AlphaFoldDB" id="A0A382HQS8"/>
<sequence length="104" mass="11847">EFEAREPGREELLEKWETGWKPLFKTLDSLSDEDLERSVLIRGYPLSVASALQRSLGHVSYHVGQMVYLGKMFLGKDWEYLSTPPGGSLQFYPSPPTGSLWMKP</sequence>
<evidence type="ECO:0008006" key="2">
    <source>
        <dbReference type="Google" id="ProtNLM"/>
    </source>
</evidence>
<dbReference type="Gene3D" id="1.20.120.450">
    <property type="entry name" value="dinb family like domain"/>
    <property type="match status" value="1"/>
</dbReference>
<dbReference type="Pfam" id="PF07609">
    <property type="entry name" value="DUF1572"/>
    <property type="match status" value="1"/>
</dbReference>
<gene>
    <name evidence="1" type="ORF">METZ01_LOCUS242484</name>
</gene>
<proteinExistence type="predicted"/>
<dbReference type="InterPro" id="IPR011466">
    <property type="entry name" value="DUF1572"/>
</dbReference>
<evidence type="ECO:0000313" key="1">
    <source>
        <dbReference type="EMBL" id="SVB89630.1"/>
    </source>
</evidence>
<organism evidence="1">
    <name type="scientific">marine metagenome</name>
    <dbReference type="NCBI Taxonomy" id="408172"/>
    <lineage>
        <taxon>unclassified sequences</taxon>
        <taxon>metagenomes</taxon>
        <taxon>ecological metagenomes</taxon>
    </lineage>
</organism>
<reference evidence="1" key="1">
    <citation type="submission" date="2018-05" db="EMBL/GenBank/DDBJ databases">
        <authorList>
            <person name="Lanie J.A."/>
            <person name="Ng W.-L."/>
            <person name="Kazmierczak K.M."/>
            <person name="Andrzejewski T.M."/>
            <person name="Davidsen T.M."/>
            <person name="Wayne K.J."/>
            <person name="Tettelin H."/>
            <person name="Glass J.I."/>
            <person name="Rusch D."/>
            <person name="Podicherti R."/>
            <person name="Tsui H.-C.T."/>
            <person name="Winkler M.E."/>
        </authorList>
    </citation>
    <scope>NUCLEOTIDE SEQUENCE</scope>
</reference>
<dbReference type="InterPro" id="IPR034660">
    <property type="entry name" value="DinB/YfiT-like"/>
</dbReference>
<dbReference type="SUPFAM" id="SSF109854">
    <property type="entry name" value="DinB/YfiT-like putative metalloenzymes"/>
    <property type="match status" value="1"/>
</dbReference>
<protein>
    <recommendedName>
        <fullName evidence="2">DUF1572 domain-containing protein</fullName>
    </recommendedName>
</protein>
<name>A0A382HQS8_9ZZZZ</name>
<dbReference type="EMBL" id="UINC01062736">
    <property type="protein sequence ID" value="SVB89630.1"/>
    <property type="molecule type" value="Genomic_DNA"/>
</dbReference>